<keyword evidence="1" id="KW-0732">Signal</keyword>
<evidence type="ECO:0000256" key="1">
    <source>
        <dbReference type="SAM" id="SignalP"/>
    </source>
</evidence>
<dbReference type="InterPro" id="IPR024981">
    <property type="entry name" value="DUF3887"/>
</dbReference>
<dbReference type="OrthoDB" id="1162645at2"/>
<proteinExistence type="predicted"/>
<evidence type="ECO:0000259" key="2">
    <source>
        <dbReference type="Pfam" id="PF13026"/>
    </source>
</evidence>
<dbReference type="STRING" id="570521.SAMN04488508_10569"/>
<dbReference type="Proteomes" id="UP000184432">
    <property type="component" value="Unassembled WGS sequence"/>
</dbReference>
<feature type="signal peptide" evidence="1">
    <location>
        <begin position="1"/>
        <end position="39"/>
    </location>
</feature>
<dbReference type="Gene3D" id="3.10.450.590">
    <property type="match status" value="1"/>
</dbReference>
<reference evidence="4" key="1">
    <citation type="submission" date="2016-11" db="EMBL/GenBank/DDBJ databases">
        <authorList>
            <person name="Varghese N."/>
            <person name="Submissions S."/>
        </authorList>
    </citation>
    <scope>NUCLEOTIDE SEQUENCE [LARGE SCALE GENOMIC DNA]</scope>
    <source>
        <strain evidence="4">DSM 22623</strain>
    </source>
</reference>
<feature type="chain" id="PRO_5012229299" description="DUF3887 domain-containing protein" evidence="1">
    <location>
        <begin position="40"/>
        <end position="139"/>
    </location>
</feature>
<dbReference type="Pfam" id="PF13026">
    <property type="entry name" value="DUF3887"/>
    <property type="match status" value="1"/>
</dbReference>
<feature type="domain" description="DUF3887" evidence="2">
    <location>
        <begin position="51"/>
        <end position="132"/>
    </location>
</feature>
<dbReference type="AlphaFoldDB" id="A0A1M6G4K3"/>
<organism evidence="3 4">
    <name type="scientific">Aquimarina spongiae</name>
    <dbReference type="NCBI Taxonomy" id="570521"/>
    <lineage>
        <taxon>Bacteria</taxon>
        <taxon>Pseudomonadati</taxon>
        <taxon>Bacteroidota</taxon>
        <taxon>Flavobacteriia</taxon>
        <taxon>Flavobacteriales</taxon>
        <taxon>Flavobacteriaceae</taxon>
        <taxon>Aquimarina</taxon>
    </lineage>
</organism>
<evidence type="ECO:0000313" key="4">
    <source>
        <dbReference type="Proteomes" id="UP000184432"/>
    </source>
</evidence>
<name>A0A1M6G4K3_9FLAO</name>
<gene>
    <name evidence="3" type="ORF">SAMN04488508_10569</name>
</gene>
<dbReference type="EMBL" id="FQYP01000005">
    <property type="protein sequence ID" value="SHJ04834.1"/>
    <property type="molecule type" value="Genomic_DNA"/>
</dbReference>
<accession>A0A1M6G4K3</accession>
<protein>
    <recommendedName>
        <fullName evidence="2">DUF3887 domain-containing protein</fullName>
    </recommendedName>
</protein>
<evidence type="ECO:0000313" key="3">
    <source>
        <dbReference type="EMBL" id="SHJ04834.1"/>
    </source>
</evidence>
<keyword evidence="4" id="KW-1185">Reference proteome</keyword>
<sequence>MFPSFKKDNYFAYALNPNIIAMKYTLLLLVFLCSSALLAQDSTNYQEVTKSFQENFNTQNVDNIFNLYTPEMQEAMTKEGVSRFVNGCYEQFGSLKNLTFIETAEGINSYKAEFEKMSLVMELQLSTDNKIATIQFQEP</sequence>